<feature type="compositionally biased region" description="Basic and acidic residues" evidence="2">
    <location>
        <begin position="321"/>
        <end position="334"/>
    </location>
</feature>
<name>A0A396I8T9_MEDTR</name>
<evidence type="ECO:0000256" key="2">
    <source>
        <dbReference type="SAM" id="MobiDB-lite"/>
    </source>
</evidence>
<protein>
    <submittedName>
        <fullName evidence="4">Putative remorin</fullName>
    </submittedName>
</protein>
<evidence type="ECO:0000256" key="1">
    <source>
        <dbReference type="ARBA" id="ARBA00005711"/>
    </source>
</evidence>
<comment type="similarity">
    <text evidence="1">Belongs to the remorin family.</text>
</comment>
<dbReference type="OrthoDB" id="1879425at2759"/>
<comment type="caution">
    <text evidence="4">The sequence shown here is derived from an EMBL/GenBank/DDBJ whole genome shotgun (WGS) entry which is preliminary data.</text>
</comment>
<evidence type="ECO:0000259" key="3">
    <source>
        <dbReference type="Pfam" id="PF03763"/>
    </source>
</evidence>
<feature type="compositionally biased region" description="Basic and acidic residues" evidence="2">
    <location>
        <begin position="193"/>
        <end position="204"/>
    </location>
</feature>
<gene>
    <name evidence="4" type="ORF">MtrunA17_Chr4g0042991</name>
</gene>
<feature type="compositionally biased region" description="Polar residues" evidence="2">
    <location>
        <begin position="133"/>
        <end position="143"/>
    </location>
</feature>
<feature type="domain" description="Remorin C-terminal" evidence="3">
    <location>
        <begin position="277"/>
        <end position="382"/>
    </location>
</feature>
<reference evidence="5" key="1">
    <citation type="journal article" date="2018" name="Nat. Plants">
        <title>Whole-genome landscape of Medicago truncatula symbiotic genes.</title>
        <authorList>
            <person name="Pecrix Y."/>
            <person name="Staton S.E."/>
            <person name="Sallet E."/>
            <person name="Lelandais-Briere C."/>
            <person name="Moreau S."/>
            <person name="Carrere S."/>
            <person name="Blein T."/>
            <person name="Jardinaud M.F."/>
            <person name="Latrasse D."/>
            <person name="Zouine M."/>
            <person name="Zahm M."/>
            <person name="Kreplak J."/>
            <person name="Mayjonade B."/>
            <person name="Satge C."/>
            <person name="Perez M."/>
            <person name="Cauet S."/>
            <person name="Marande W."/>
            <person name="Chantry-Darmon C."/>
            <person name="Lopez-Roques C."/>
            <person name="Bouchez O."/>
            <person name="Berard A."/>
            <person name="Debelle F."/>
            <person name="Munos S."/>
            <person name="Bendahmane A."/>
            <person name="Berges H."/>
            <person name="Niebel A."/>
            <person name="Buitink J."/>
            <person name="Frugier F."/>
            <person name="Benhamed M."/>
            <person name="Crespi M."/>
            <person name="Gouzy J."/>
            <person name="Gamas P."/>
        </authorList>
    </citation>
    <scope>NUCLEOTIDE SEQUENCE [LARGE SCALE GENOMIC DNA]</scope>
    <source>
        <strain evidence="5">cv. Jemalong A17</strain>
    </source>
</reference>
<dbReference type="PANTHER" id="PTHR31471">
    <property type="entry name" value="OS02G0116800 PROTEIN"/>
    <property type="match status" value="1"/>
</dbReference>
<dbReference type="Proteomes" id="UP000265566">
    <property type="component" value="Chromosome 4"/>
</dbReference>
<feature type="compositionally biased region" description="Basic residues" evidence="2">
    <location>
        <begin position="311"/>
        <end position="320"/>
    </location>
</feature>
<evidence type="ECO:0000313" key="5">
    <source>
        <dbReference type="Proteomes" id="UP000265566"/>
    </source>
</evidence>
<accession>A0A396I8T9</accession>
<proteinExistence type="inferred from homology"/>
<organism evidence="4 5">
    <name type="scientific">Medicago truncatula</name>
    <name type="common">Barrel medic</name>
    <name type="synonym">Medicago tribuloides</name>
    <dbReference type="NCBI Taxonomy" id="3880"/>
    <lineage>
        <taxon>Eukaryota</taxon>
        <taxon>Viridiplantae</taxon>
        <taxon>Streptophyta</taxon>
        <taxon>Embryophyta</taxon>
        <taxon>Tracheophyta</taxon>
        <taxon>Spermatophyta</taxon>
        <taxon>Magnoliopsida</taxon>
        <taxon>eudicotyledons</taxon>
        <taxon>Gunneridae</taxon>
        <taxon>Pentapetalae</taxon>
        <taxon>rosids</taxon>
        <taxon>fabids</taxon>
        <taxon>Fabales</taxon>
        <taxon>Fabaceae</taxon>
        <taxon>Papilionoideae</taxon>
        <taxon>50 kb inversion clade</taxon>
        <taxon>NPAAA clade</taxon>
        <taxon>Hologalegina</taxon>
        <taxon>IRL clade</taxon>
        <taxon>Trifolieae</taxon>
        <taxon>Medicago</taxon>
    </lineage>
</organism>
<feature type="region of interest" description="Disordered" evidence="2">
    <location>
        <begin position="311"/>
        <end position="334"/>
    </location>
</feature>
<dbReference type="AlphaFoldDB" id="A0A396I8T9"/>
<sequence length="387" mass="44259">MENWLKQIREKLIGAEEENTTDFGGSRVQKIPIQKSSSFKEKKKAHNWFQRQFSRKMSHDYDFIEMEHATAVAAAAFAISSHVSEIPHEQNMWEFPESSLTKTRSKAYDKKSSFSQLGAASKRLSGSFKITDEQGNTVPTTSSIREEKKPEKTISFAPAPSMKKTPTFGEKSKRNDDKKPDILKPKKVPSFGEKSKRDDDKKPDILTSKRTPSFGGKDFISTDDIQPETPKAKILPLVDDPTTSSWPQPQPPPPPPPPQPPIRQTSTAARPSTRPSETEAKADAWEREELKKIKERYEKLLETIDSWEKRKKMKARRKLNKHEQSENTRKREKAWKKYQDKIKYIDEIAEGARAQSDERRKNETLKAKDKANIIRTTGKLPGACSCF</sequence>
<feature type="region of interest" description="Disordered" evidence="2">
    <location>
        <begin position="126"/>
        <end position="285"/>
    </location>
</feature>
<dbReference type="Gramene" id="rna24555">
    <property type="protein sequence ID" value="RHN62029.1"/>
    <property type="gene ID" value="gene24555"/>
</dbReference>
<evidence type="ECO:0000313" key="4">
    <source>
        <dbReference type="EMBL" id="RHN62029.1"/>
    </source>
</evidence>
<dbReference type="InterPro" id="IPR005516">
    <property type="entry name" value="Remorin_C"/>
</dbReference>
<dbReference type="PANTHER" id="PTHR31471:SF51">
    <property type="entry name" value="REMORIN FAMILY PROTEIN"/>
    <property type="match status" value="1"/>
</dbReference>
<feature type="compositionally biased region" description="Basic and acidic residues" evidence="2">
    <location>
        <begin position="170"/>
        <end position="184"/>
    </location>
</feature>
<feature type="compositionally biased region" description="Basic and acidic residues" evidence="2">
    <location>
        <begin position="276"/>
        <end position="285"/>
    </location>
</feature>
<dbReference type="Pfam" id="PF03763">
    <property type="entry name" value="Remorin_C"/>
    <property type="match status" value="1"/>
</dbReference>
<dbReference type="EMBL" id="PSQE01000004">
    <property type="protein sequence ID" value="RHN62029.1"/>
    <property type="molecule type" value="Genomic_DNA"/>
</dbReference>
<feature type="compositionally biased region" description="Polar residues" evidence="2">
    <location>
        <begin position="262"/>
        <end position="275"/>
    </location>
</feature>
<feature type="compositionally biased region" description="Pro residues" evidence="2">
    <location>
        <begin position="248"/>
        <end position="261"/>
    </location>
</feature>